<dbReference type="Gene3D" id="3.60.15.10">
    <property type="entry name" value="Ribonuclease Z/Hydroxyacylglutathione hydrolase-like"/>
    <property type="match status" value="1"/>
</dbReference>
<dbReference type="SUPFAM" id="SSF56281">
    <property type="entry name" value="Metallo-hydrolase/oxidoreductase"/>
    <property type="match status" value="1"/>
</dbReference>
<gene>
    <name evidence="2" type="ORF">S01H1_43786</name>
</gene>
<sequence length="141" mass="15378">MNVRVLGAHNCESKATSPVCLLIDETLAIDAGGLTSNLSIAEQQKLKAILLTHQHYDHIRDVPSIAINFFLRGSSIKVYSTPNVLSAIEAHLLNGKLYPKFQQLPEAKPTVSLNSVVLYEPQTIEGYATLAVRVNHGDTTV</sequence>
<protein>
    <recommendedName>
        <fullName evidence="1">Metallo-beta-lactamase domain-containing protein</fullName>
    </recommendedName>
</protein>
<dbReference type="InterPro" id="IPR036866">
    <property type="entry name" value="RibonucZ/Hydroxyglut_hydro"/>
</dbReference>
<accession>X0U8U2</accession>
<feature type="domain" description="Metallo-beta-lactamase" evidence="1">
    <location>
        <begin position="42"/>
        <end position="138"/>
    </location>
</feature>
<dbReference type="EMBL" id="BARS01027903">
    <property type="protein sequence ID" value="GAG02229.1"/>
    <property type="molecule type" value="Genomic_DNA"/>
</dbReference>
<evidence type="ECO:0000313" key="2">
    <source>
        <dbReference type="EMBL" id="GAG02229.1"/>
    </source>
</evidence>
<evidence type="ECO:0000259" key="1">
    <source>
        <dbReference type="Pfam" id="PF12706"/>
    </source>
</evidence>
<organism evidence="2">
    <name type="scientific">marine sediment metagenome</name>
    <dbReference type="NCBI Taxonomy" id="412755"/>
    <lineage>
        <taxon>unclassified sequences</taxon>
        <taxon>metagenomes</taxon>
        <taxon>ecological metagenomes</taxon>
    </lineage>
</organism>
<dbReference type="InterPro" id="IPR001279">
    <property type="entry name" value="Metallo-B-lactamas"/>
</dbReference>
<name>X0U8U2_9ZZZZ</name>
<reference evidence="2" key="1">
    <citation type="journal article" date="2014" name="Front. Microbiol.">
        <title>High frequency of phylogenetically diverse reductive dehalogenase-homologous genes in deep subseafloor sedimentary metagenomes.</title>
        <authorList>
            <person name="Kawai M."/>
            <person name="Futagami T."/>
            <person name="Toyoda A."/>
            <person name="Takaki Y."/>
            <person name="Nishi S."/>
            <person name="Hori S."/>
            <person name="Arai W."/>
            <person name="Tsubouchi T."/>
            <person name="Morono Y."/>
            <person name="Uchiyama I."/>
            <person name="Ito T."/>
            <person name="Fujiyama A."/>
            <person name="Inagaki F."/>
            <person name="Takami H."/>
        </authorList>
    </citation>
    <scope>NUCLEOTIDE SEQUENCE</scope>
    <source>
        <strain evidence="2">Expedition CK06-06</strain>
    </source>
</reference>
<dbReference type="Pfam" id="PF12706">
    <property type="entry name" value="Lactamase_B_2"/>
    <property type="match status" value="1"/>
</dbReference>
<dbReference type="AlphaFoldDB" id="X0U8U2"/>
<comment type="caution">
    <text evidence="2">The sequence shown here is derived from an EMBL/GenBank/DDBJ whole genome shotgun (WGS) entry which is preliminary data.</text>
</comment>
<proteinExistence type="predicted"/>
<feature type="non-terminal residue" evidence="2">
    <location>
        <position position="141"/>
    </location>
</feature>